<comment type="cofactor">
    <cofactor evidence="1">
        <name>Fe(2+)</name>
        <dbReference type="ChEBI" id="CHEBI:29033"/>
    </cofactor>
</comment>
<dbReference type="InterPro" id="IPR039994">
    <property type="entry name" value="NO66-like"/>
</dbReference>
<keyword evidence="6" id="KW-1185">Reference proteome</keyword>
<name>A0A101PPN3_STRCK</name>
<dbReference type="EMBL" id="LMWP01000072">
    <property type="protein sequence ID" value="KUN15375.1"/>
    <property type="molecule type" value="Genomic_DNA"/>
</dbReference>
<dbReference type="AlphaFoldDB" id="A0A101PPN3"/>
<dbReference type="RefSeq" id="WP_059267149.1">
    <property type="nucleotide sequence ID" value="NZ_KQ948381.1"/>
</dbReference>
<dbReference type="Pfam" id="PF08007">
    <property type="entry name" value="JmjC_2"/>
    <property type="match status" value="1"/>
</dbReference>
<gene>
    <name evidence="5" type="ORF">AQJ11_43340</name>
</gene>
<dbReference type="PROSITE" id="PS51184">
    <property type="entry name" value="JMJC"/>
    <property type="match status" value="1"/>
</dbReference>
<dbReference type="PANTHER" id="PTHR13096:SF8">
    <property type="entry name" value="RIBOSOMAL OXYGENASE 1"/>
    <property type="match status" value="1"/>
</dbReference>
<dbReference type="Proteomes" id="UP000053398">
    <property type="component" value="Unassembled WGS sequence"/>
</dbReference>
<keyword evidence="3" id="KW-0408">Iron</keyword>
<evidence type="ECO:0000256" key="2">
    <source>
        <dbReference type="ARBA" id="ARBA00022723"/>
    </source>
</evidence>
<proteinExistence type="predicted"/>
<evidence type="ECO:0000259" key="4">
    <source>
        <dbReference type="PROSITE" id="PS51184"/>
    </source>
</evidence>
<accession>A0A101PPN3</accession>
<dbReference type="GO" id="GO:0046872">
    <property type="term" value="F:metal ion binding"/>
    <property type="evidence" value="ECO:0007669"/>
    <property type="project" value="UniProtKB-KW"/>
</dbReference>
<evidence type="ECO:0000313" key="6">
    <source>
        <dbReference type="Proteomes" id="UP000053398"/>
    </source>
</evidence>
<dbReference type="InterPro" id="IPR003347">
    <property type="entry name" value="JmjC_dom"/>
</dbReference>
<feature type="domain" description="JmjC" evidence="4">
    <location>
        <begin position="59"/>
        <end position="213"/>
    </location>
</feature>
<sequence length="282" mass="31008">MTSDVPFEQPSFDFDLFFSAYWRKRPLYVPGGAKELLGRVWTDDDFDAALARARADGTEVKERPGEVTFIEQVSRFDTDLRDRADRLAGVFGAPQAWFDAIRTCARSGIGAHFDHSDNFVLQQNGTKEWTLASSQHLDRQDVVRRMMNHPGVGAHELPVDDSVRFTVGPGDLLYIPLLWLHSGVSRGDSLSVSLVCPAVSLQAAVLPLLAQVLRARGVGHQPVPALHTGLSPQQRAEATAALARATRAFLERMSDDVLADAVLALQHRRLTEESARPASDTA</sequence>
<organism evidence="5 6">
    <name type="scientific">Streptomyces corchorusii</name>
    <name type="common">Streptomyces chibaensis</name>
    <dbReference type="NCBI Taxonomy" id="1903"/>
    <lineage>
        <taxon>Bacteria</taxon>
        <taxon>Bacillati</taxon>
        <taxon>Actinomycetota</taxon>
        <taxon>Actinomycetes</taxon>
        <taxon>Kitasatosporales</taxon>
        <taxon>Streptomycetaceae</taxon>
        <taxon>Streptomyces</taxon>
    </lineage>
</organism>
<keyword evidence="2" id="KW-0479">Metal-binding</keyword>
<evidence type="ECO:0000256" key="3">
    <source>
        <dbReference type="ARBA" id="ARBA00023004"/>
    </source>
</evidence>
<dbReference type="SUPFAM" id="SSF51197">
    <property type="entry name" value="Clavaminate synthase-like"/>
    <property type="match status" value="1"/>
</dbReference>
<dbReference type="PANTHER" id="PTHR13096">
    <property type="entry name" value="MINA53 MYC INDUCED NUCLEAR ANTIGEN"/>
    <property type="match status" value="1"/>
</dbReference>
<comment type="caution">
    <text evidence="5">The sequence shown here is derived from an EMBL/GenBank/DDBJ whole genome shotgun (WGS) entry which is preliminary data.</text>
</comment>
<evidence type="ECO:0000256" key="1">
    <source>
        <dbReference type="ARBA" id="ARBA00001954"/>
    </source>
</evidence>
<protein>
    <recommendedName>
        <fullName evidence="4">JmjC domain-containing protein</fullName>
    </recommendedName>
</protein>
<reference evidence="5 6" key="1">
    <citation type="submission" date="2015-10" db="EMBL/GenBank/DDBJ databases">
        <title>Draft genome sequence of Streptomyces corchorusii DSM 40340, type strain for the species Streptomyces corchorusii.</title>
        <authorList>
            <person name="Ruckert C."/>
            <person name="Winkler A."/>
            <person name="Kalinowski J."/>
            <person name="Kampfer P."/>
            <person name="Glaeser S."/>
        </authorList>
    </citation>
    <scope>NUCLEOTIDE SEQUENCE [LARGE SCALE GENOMIC DNA]</scope>
    <source>
        <strain evidence="5 6">DSM 40340</strain>
    </source>
</reference>
<dbReference type="Gene3D" id="2.60.120.650">
    <property type="entry name" value="Cupin"/>
    <property type="match status" value="1"/>
</dbReference>
<evidence type="ECO:0000313" key="5">
    <source>
        <dbReference type="EMBL" id="KUN15375.1"/>
    </source>
</evidence>